<dbReference type="PANTHER" id="PTHR26379">
    <property type="entry name" value="BTB/POZ AND MATH DOMAIN-CONTAINING PROTEIN 1"/>
    <property type="match status" value="1"/>
</dbReference>
<dbReference type="GO" id="GO:0016567">
    <property type="term" value="P:protein ubiquitination"/>
    <property type="evidence" value="ECO:0007669"/>
    <property type="project" value="InterPro"/>
</dbReference>
<dbReference type="InterPro" id="IPR000210">
    <property type="entry name" value="BTB/POZ_dom"/>
</dbReference>
<feature type="domain" description="BTB" evidence="3">
    <location>
        <begin position="1"/>
        <end position="60"/>
    </location>
</feature>
<comment type="similarity">
    <text evidence="2">Belongs to the Tdpoz family.</text>
</comment>
<organism evidence="5">
    <name type="scientific">Oryza meridionalis</name>
    <dbReference type="NCBI Taxonomy" id="40149"/>
    <lineage>
        <taxon>Eukaryota</taxon>
        <taxon>Viridiplantae</taxon>
        <taxon>Streptophyta</taxon>
        <taxon>Embryophyta</taxon>
        <taxon>Tracheophyta</taxon>
        <taxon>Spermatophyta</taxon>
        <taxon>Magnoliopsida</taxon>
        <taxon>Liliopsida</taxon>
        <taxon>Poales</taxon>
        <taxon>Poaceae</taxon>
        <taxon>BOP clade</taxon>
        <taxon>Oryzoideae</taxon>
        <taxon>Oryzeae</taxon>
        <taxon>Oryzinae</taxon>
        <taxon>Oryza</taxon>
    </lineage>
</organism>
<comment type="pathway">
    <text evidence="1">Protein modification; protein ubiquitination.</text>
</comment>
<dbReference type="Gramene" id="OMERI04G21580.1">
    <property type="protein sequence ID" value="OMERI04G21580.1"/>
    <property type="gene ID" value="OMERI04G21580"/>
</dbReference>
<evidence type="ECO:0000313" key="5">
    <source>
        <dbReference type="EnsemblPlants" id="OMERI04G21580.1"/>
    </source>
</evidence>
<dbReference type="STRING" id="40149.A0A0E0DIM5"/>
<dbReference type="SUPFAM" id="SSF54695">
    <property type="entry name" value="POZ domain"/>
    <property type="match status" value="1"/>
</dbReference>
<dbReference type="AlphaFoldDB" id="A0A0E0DIM5"/>
<dbReference type="Gene3D" id="3.30.710.10">
    <property type="entry name" value="Potassium Channel Kv1.1, Chain A"/>
    <property type="match status" value="1"/>
</dbReference>
<sequence length="144" mass="16011">MEPSIFSTFLHFIYTDSLPENPDAPGDDQDYTAMQHLMVAADRYGLDRLVLICEEKLCRSIDVQMVATTLALAEQHQRVVLKDACLGFIVSRGVLGAVARTDGFKHLLTTCPSIMVDILDKVASVMSNGSLVGVRLRHSREEFR</sequence>
<evidence type="ECO:0000259" key="4">
    <source>
        <dbReference type="Pfam" id="PF24570"/>
    </source>
</evidence>
<reference evidence="5" key="1">
    <citation type="submission" date="2015-04" db="UniProtKB">
        <authorList>
            <consortium name="EnsemblPlants"/>
        </authorList>
    </citation>
    <scope>IDENTIFICATION</scope>
</reference>
<name>A0A0E0DIM5_9ORYZ</name>
<dbReference type="InterPro" id="IPR056423">
    <property type="entry name" value="BACK_BPM_SPOP"/>
</dbReference>
<keyword evidence="6" id="KW-1185">Reference proteome</keyword>
<dbReference type="HOGENOM" id="CLU_004253_9_2_1"/>
<evidence type="ECO:0000313" key="6">
    <source>
        <dbReference type="Proteomes" id="UP000008021"/>
    </source>
</evidence>
<protein>
    <submittedName>
        <fullName evidence="5">Uncharacterized protein</fullName>
    </submittedName>
</protein>
<dbReference type="PANTHER" id="PTHR26379:SF486">
    <property type="entry name" value="OS04G0625500 PROTEIN"/>
    <property type="match status" value="1"/>
</dbReference>
<reference evidence="5" key="2">
    <citation type="submission" date="2018-05" db="EMBL/GenBank/DDBJ databases">
        <title>OmerRS3 (Oryza meridionalis Reference Sequence Version 3).</title>
        <authorList>
            <person name="Zhang J."/>
            <person name="Kudrna D."/>
            <person name="Lee S."/>
            <person name="Talag J."/>
            <person name="Welchert J."/>
            <person name="Wing R.A."/>
        </authorList>
    </citation>
    <scope>NUCLEOTIDE SEQUENCE [LARGE SCALE GENOMIC DNA]</scope>
    <source>
        <strain evidence="5">cv. OR44</strain>
    </source>
</reference>
<accession>A0A0E0DIM5</accession>
<feature type="domain" description="BPM/SPOP BACK" evidence="4">
    <location>
        <begin position="65"/>
        <end position="119"/>
    </location>
</feature>
<dbReference type="EnsemblPlants" id="OMERI04G21580.1">
    <property type="protein sequence ID" value="OMERI04G21580.1"/>
    <property type="gene ID" value="OMERI04G21580"/>
</dbReference>
<dbReference type="Pfam" id="PF00651">
    <property type="entry name" value="BTB"/>
    <property type="match status" value="1"/>
</dbReference>
<dbReference type="InterPro" id="IPR045005">
    <property type="entry name" value="BPM1-6"/>
</dbReference>
<dbReference type="Pfam" id="PF24570">
    <property type="entry name" value="BACK_BPM_SPOP"/>
    <property type="match status" value="1"/>
</dbReference>
<proteinExistence type="inferred from homology"/>
<evidence type="ECO:0000259" key="3">
    <source>
        <dbReference type="Pfam" id="PF00651"/>
    </source>
</evidence>
<dbReference type="InterPro" id="IPR011333">
    <property type="entry name" value="SKP1/BTB/POZ_sf"/>
</dbReference>
<dbReference type="Proteomes" id="UP000008021">
    <property type="component" value="Chromosome 4"/>
</dbReference>
<dbReference type="Gene3D" id="1.25.40.420">
    <property type="match status" value="1"/>
</dbReference>
<evidence type="ECO:0000256" key="2">
    <source>
        <dbReference type="ARBA" id="ARBA00010846"/>
    </source>
</evidence>
<evidence type="ECO:0000256" key="1">
    <source>
        <dbReference type="ARBA" id="ARBA00004906"/>
    </source>
</evidence>